<evidence type="ECO:0000313" key="3">
    <source>
        <dbReference type="Proteomes" id="UP000215144"/>
    </source>
</evidence>
<dbReference type="Pfam" id="PF13529">
    <property type="entry name" value="Peptidase_C39_2"/>
    <property type="match status" value="1"/>
</dbReference>
<evidence type="ECO:0000259" key="1">
    <source>
        <dbReference type="Pfam" id="PF13529"/>
    </source>
</evidence>
<feature type="domain" description="Peptidase C39-like" evidence="1">
    <location>
        <begin position="1"/>
        <end position="102"/>
    </location>
</feature>
<dbReference type="EMBL" id="LT906454">
    <property type="protein sequence ID" value="SNV45426.1"/>
    <property type="molecule type" value="Genomic_DNA"/>
</dbReference>
<organism evidence="2 3">
    <name type="scientific">Streptococcus acidominimus</name>
    <dbReference type="NCBI Taxonomy" id="1326"/>
    <lineage>
        <taxon>Bacteria</taxon>
        <taxon>Bacillati</taxon>
        <taxon>Bacillota</taxon>
        <taxon>Bacilli</taxon>
        <taxon>Lactobacillales</taxon>
        <taxon>Streptococcaceae</taxon>
        <taxon>Streptococcus</taxon>
    </lineage>
</organism>
<sequence>MVFSSLTGKTVMPTTVADWLYYNTNEFDRAVPGTRAPGIVKASNAWGLKATNLSSYDHIVSALKEGHYVLGAIQNNVFVSNGSHELLLKAFDNGRVYVTDPYTKSLSGWYAMSYLFNIVK</sequence>
<proteinExistence type="predicted"/>
<accession>A0A239XGE3</accession>
<dbReference type="OrthoDB" id="3186156at2"/>
<name>A0A239XGE3_STRAI</name>
<dbReference type="AlphaFoldDB" id="A0A239XGE3"/>
<reference evidence="2 3" key="1">
    <citation type="submission" date="2017-06" db="EMBL/GenBank/DDBJ databases">
        <authorList>
            <consortium name="Pathogen Informatics"/>
        </authorList>
    </citation>
    <scope>NUCLEOTIDE SEQUENCE [LARGE SCALE GENOMIC DNA]</scope>
    <source>
        <strain evidence="2 3">NCTC11291</strain>
    </source>
</reference>
<dbReference type="KEGG" id="saco:SAME_02017"/>
<protein>
    <submittedName>
        <fullName evidence="2">Clostridial hydrophobic W</fullName>
    </submittedName>
</protein>
<dbReference type="InterPro" id="IPR039564">
    <property type="entry name" value="Peptidase_C39-like"/>
</dbReference>
<evidence type="ECO:0000313" key="2">
    <source>
        <dbReference type="EMBL" id="SNV45426.1"/>
    </source>
</evidence>
<gene>
    <name evidence="2" type="ORF">SAMEA4504048_02017</name>
</gene>
<dbReference type="Proteomes" id="UP000215144">
    <property type="component" value="Chromosome 1"/>
</dbReference>